<evidence type="ECO:0000313" key="2">
    <source>
        <dbReference type="EMBL" id="KKN01997.1"/>
    </source>
</evidence>
<dbReference type="AlphaFoldDB" id="A0A0F9MRG3"/>
<gene>
    <name evidence="2" type="ORF">LCGC14_1122020</name>
</gene>
<accession>A0A0F9MRG3</accession>
<protein>
    <submittedName>
        <fullName evidence="2">Uncharacterized protein</fullName>
    </submittedName>
</protein>
<reference evidence="2" key="1">
    <citation type="journal article" date="2015" name="Nature">
        <title>Complex archaea that bridge the gap between prokaryotes and eukaryotes.</title>
        <authorList>
            <person name="Spang A."/>
            <person name="Saw J.H."/>
            <person name="Jorgensen S.L."/>
            <person name="Zaremba-Niedzwiedzka K."/>
            <person name="Martijn J."/>
            <person name="Lind A.E."/>
            <person name="van Eijk R."/>
            <person name="Schleper C."/>
            <person name="Guy L."/>
            <person name="Ettema T.J."/>
        </authorList>
    </citation>
    <scope>NUCLEOTIDE SEQUENCE</scope>
</reference>
<feature type="non-terminal residue" evidence="2">
    <location>
        <position position="92"/>
    </location>
</feature>
<comment type="caution">
    <text evidence="2">The sequence shown here is derived from an EMBL/GenBank/DDBJ whole genome shotgun (WGS) entry which is preliminary data.</text>
</comment>
<sequence length="92" mass="9893">MSAVDVIGVGINVAAGNRPSLVWDAVMGGWEGPLQISSEDADDKLYDIAEVAVNEAVCRSPFRATALYVGSSSDSFSRRERQRPALPPLTER</sequence>
<proteinExistence type="predicted"/>
<feature type="region of interest" description="Disordered" evidence="1">
    <location>
        <begin position="71"/>
        <end position="92"/>
    </location>
</feature>
<dbReference type="EMBL" id="LAZR01005195">
    <property type="protein sequence ID" value="KKN01997.1"/>
    <property type="molecule type" value="Genomic_DNA"/>
</dbReference>
<name>A0A0F9MRG3_9ZZZZ</name>
<organism evidence="2">
    <name type="scientific">marine sediment metagenome</name>
    <dbReference type="NCBI Taxonomy" id="412755"/>
    <lineage>
        <taxon>unclassified sequences</taxon>
        <taxon>metagenomes</taxon>
        <taxon>ecological metagenomes</taxon>
    </lineage>
</organism>
<evidence type="ECO:0000256" key="1">
    <source>
        <dbReference type="SAM" id="MobiDB-lite"/>
    </source>
</evidence>